<dbReference type="PANTHER" id="PTHR46361:SF3">
    <property type="entry name" value="ELECTRON CARRIER_ PROTEIN DISULFIDE OXIDOREDUCTASE"/>
    <property type="match status" value="1"/>
</dbReference>
<name>A0A1P8WFN8_9PLAN</name>
<organism evidence="3 4">
    <name type="scientific">Fuerstiella marisgermanici</name>
    <dbReference type="NCBI Taxonomy" id="1891926"/>
    <lineage>
        <taxon>Bacteria</taxon>
        <taxon>Pseudomonadati</taxon>
        <taxon>Planctomycetota</taxon>
        <taxon>Planctomycetia</taxon>
        <taxon>Planctomycetales</taxon>
        <taxon>Planctomycetaceae</taxon>
        <taxon>Fuerstiella</taxon>
    </lineage>
</organism>
<feature type="chain" id="PRO_5012071757" description="DUF547 domain-containing protein" evidence="1">
    <location>
        <begin position="27"/>
        <end position="284"/>
    </location>
</feature>
<dbReference type="Pfam" id="PF04784">
    <property type="entry name" value="DUF547"/>
    <property type="match status" value="1"/>
</dbReference>
<feature type="signal peptide" evidence="1">
    <location>
        <begin position="1"/>
        <end position="26"/>
    </location>
</feature>
<dbReference type="EMBL" id="CP017641">
    <property type="protein sequence ID" value="APZ92874.1"/>
    <property type="molecule type" value="Genomic_DNA"/>
</dbReference>
<sequence precursor="true">MLHFNSIFGLLIAVSLMAVCADSANAGPPVYVGQRAAGRIPFEQINHAPWDALLEKYVDRDGYMNYHVLHASAADRRTLDGYLTTLSQANLQAKTSKDATLAFWINAYNAVTVHGILREYPTTSIRNHTAKLVGYNIWKDLQLLVGGRPYSLEAIEHQVLRKMGEPRIHFAIVCASIGCPRLLNQAYTAADVQRQLETNARDFFSRPQNFQFDMRTGQFQLSEILNWFGEDFGPDQPAQLRTIAKWLPNQAAQAAAQRGAGRVSFIPYNWDLNDQRSRRGVARE</sequence>
<reference evidence="3 4" key="1">
    <citation type="journal article" date="2016" name="Front. Microbiol.">
        <title>Fuerstia marisgermanicae gen. nov., sp. nov., an Unusual Member of the Phylum Planctomycetes from the German Wadden Sea.</title>
        <authorList>
            <person name="Kohn T."/>
            <person name="Heuer A."/>
            <person name="Jogler M."/>
            <person name="Vollmers J."/>
            <person name="Boedeker C."/>
            <person name="Bunk B."/>
            <person name="Rast P."/>
            <person name="Borchert D."/>
            <person name="Glockner I."/>
            <person name="Freese H.M."/>
            <person name="Klenk H.P."/>
            <person name="Overmann J."/>
            <person name="Kaster A.K."/>
            <person name="Rohde M."/>
            <person name="Wiegand S."/>
            <person name="Jogler C."/>
        </authorList>
    </citation>
    <scope>NUCLEOTIDE SEQUENCE [LARGE SCALE GENOMIC DNA]</scope>
    <source>
        <strain evidence="3 4">NH11</strain>
    </source>
</reference>
<dbReference type="KEGG" id="fmr:Fuma_02486"/>
<gene>
    <name evidence="3" type="ORF">Fuma_02486</name>
</gene>
<proteinExistence type="predicted"/>
<evidence type="ECO:0000259" key="2">
    <source>
        <dbReference type="Pfam" id="PF04784"/>
    </source>
</evidence>
<dbReference type="AlphaFoldDB" id="A0A1P8WFN8"/>
<keyword evidence="4" id="KW-1185">Reference proteome</keyword>
<protein>
    <recommendedName>
        <fullName evidence="2">DUF547 domain-containing protein</fullName>
    </recommendedName>
</protein>
<evidence type="ECO:0000256" key="1">
    <source>
        <dbReference type="SAM" id="SignalP"/>
    </source>
</evidence>
<dbReference type="Proteomes" id="UP000187735">
    <property type="component" value="Chromosome"/>
</dbReference>
<keyword evidence="1" id="KW-0732">Signal</keyword>
<dbReference type="PANTHER" id="PTHR46361">
    <property type="entry name" value="ELECTRON CARRIER/ PROTEIN DISULFIDE OXIDOREDUCTASE"/>
    <property type="match status" value="1"/>
</dbReference>
<dbReference type="InterPro" id="IPR006869">
    <property type="entry name" value="DUF547"/>
</dbReference>
<evidence type="ECO:0000313" key="3">
    <source>
        <dbReference type="EMBL" id="APZ92874.1"/>
    </source>
</evidence>
<feature type="domain" description="DUF547" evidence="2">
    <location>
        <begin position="94"/>
        <end position="203"/>
    </location>
</feature>
<dbReference type="RefSeq" id="WP_218922426.1">
    <property type="nucleotide sequence ID" value="NZ_CP017641.1"/>
</dbReference>
<evidence type="ECO:0000313" key="4">
    <source>
        <dbReference type="Proteomes" id="UP000187735"/>
    </source>
</evidence>
<dbReference type="STRING" id="1891926.Fuma_02486"/>
<accession>A0A1P8WFN8</accession>